<gene>
    <name evidence="1" type="ORF">LIER_30297</name>
</gene>
<sequence>MAQQGERGWPLGLQPLHGRAGLARNRDVLSGSTSFNTFLSGSPSTSCTDFSSDLDTESTESFFHDRSTTLGSLIGATNIVALSRRSIRGRPIREVPSRQKKQRSKTWCFSLCSKNRTDAENLIRNTNAPSLGQFLAVERRAADGNRRSHSPLIYGPDELALAQPNRDHNSLFVDGCVAPPCSSPCVIQDGNGHALPLMFACMCG</sequence>
<comment type="caution">
    <text evidence="1">The sequence shown here is derived from an EMBL/GenBank/DDBJ whole genome shotgun (WGS) entry which is preliminary data.</text>
</comment>
<dbReference type="InterPro" id="IPR040344">
    <property type="entry name" value="At3g17950-like"/>
</dbReference>
<proteinExistence type="predicted"/>
<dbReference type="AlphaFoldDB" id="A0AAV3RQR3"/>
<dbReference type="Proteomes" id="UP001454036">
    <property type="component" value="Unassembled WGS sequence"/>
</dbReference>
<evidence type="ECO:0000313" key="1">
    <source>
        <dbReference type="EMBL" id="GAA0181884.1"/>
    </source>
</evidence>
<dbReference type="EMBL" id="BAABME010010776">
    <property type="protein sequence ID" value="GAA0181884.1"/>
    <property type="molecule type" value="Genomic_DNA"/>
</dbReference>
<organism evidence="1 2">
    <name type="scientific">Lithospermum erythrorhizon</name>
    <name type="common">Purple gromwell</name>
    <name type="synonym">Lithospermum officinale var. erythrorhizon</name>
    <dbReference type="NCBI Taxonomy" id="34254"/>
    <lineage>
        <taxon>Eukaryota</taxon>
        <taxon>Viridiplantae</taxon>
        <taxon>Streptophyta</taxon>
        <taxon>Embryophyta</taxon>
        <taxon>Tracheophyta</taxon>
        <taxon>Spermatophyta</taxon>
        <taxon>Magnoliopsida</taxon>
        <taxon>eudicotyledons</taxon>
        <taxon>Gunneridae</taxon>
        <taxon>Pentapetalae</taxon>
        <taxon>asterids</taxon>
        <taxon>lamiids</taxon>
        <taxon>Boraginales</taxon>
        <taxon>Boraginaceae</taxon>
        <taxon>Boraginoideae</taxon>
        <taxon>Lithospermeae</taxon>
        <taxon>Lithospermum</taxon>
    </lineage>
</organism>
<reference evidence="1 2" key="1">
    <citation type="submission" date="2024-01" db="EMBL/GenBank/DDBJ databases">
        <title>The complete chloroplast genome sequence of Lithospermum erythrorhizon: insights into the phylogenetic relationship among Boraginaceae species and the maternal lineages of purple gromwells.</title>
        <authorList>
            <person name="Okada T."/>
            <person name="Watanabe K."/>
        </authorList>
    </citation>
    <scope>NUCLEOTIDE SEQUENCE [LARGE SCALE GENOMIC DNA]</scope>
</reference>
<accession>A0AAV3RQR3</accession>
<name>A0AAV3RQR3_LITER</name>
<protein>
    <submittedName>
        <fullName evidence="1">Uncharacterized protein</fullName>
    </submittedName>
</protein>
<dbReference type="PANTHER" id="PTHR33544">
    <property type="entry name" value="DUF4005 DOMAIN-CONTAINING PROTEIN-RELATED"/>
    <property type="match status" value="1"/>
</dbReference>
<dbReference type="PANTHER" id="PTHR33544:SF5">
    <property type="entry name" value="DUF4005 DOMAIN-CONTAINING PROTEIN"/>
    <property type="match status" value="1"/>
</dbReference>
<keyword evidence="2" id="KW-1185">Reference proteome</keyword>
<evidence type="ECO:0000313" key="2">
    <source>
        <dbReference type="Proteomes" id="UP001454036"/>
    </source>
</evidence>